<dbReference type="GO" id="GO:0030089">
    <property type="term" value="C:phycobilisome"/>
    <property type="evidence" value="ECO:0007669"/>
    <property type="project" value="UniProtKB-KW"/>
</dbReference>
<evidence type="ECO:0000313" key="14">
    <source>
        <dbReference type="EMBL" id="TGH20003.1"/>
    </source>
</evidence>
<comment type="caution">
    <text evidence="14">The sequence shown here is derived from an EMBL/GenBank/DDBJ whole genome shotgun (WGS) entry which is preliminary data.</text>
</comment>
<evidence type="ECO:0000256" key="10">
    <source>
        <dbReference type="ARBA" id="ARBA00023136"/>
    </source>
</evidence>
<evidence type="ECO:0000256" key="7">
    <source>
        <dbReference type="ARBA" id="ARBA00022982"/>
    </source>
</evidence>
<keyword evidence="9 13" id="KW-0793">Thylakoid</keyword>
<dbReference type="EMBL" id="SRMN01000123">
    <property type="protein sequence ID" value="TGH20003.1"/>
    <property type="molecule type" value="Genomic_DNA"/>
</dbReference>
<accession>A0A524RSA0</accession>
<dbReference type="Pfam" id="PF00502">
    <property type="entry name" value="Phycobilisome"/>
    <property type="match status" value="1"/>
</dbReference>
<dbReference type="GO" id="GO:0016787">
    <property type="term" value="F:hydrolase activity"/>
    <property type="evidence" value="ECO:0007669"/>
    <property type="project" value="UniProtKB-KW"/>
</dbReference>
<dbReference type="InterPro" id="IPR009050">
    <property type="entry name" value="Globin-like_sf"/>
</dbReference>
<name>A0A524RSA0_9CHRO</name>
<protein>
    <submittedName>
        <fullName evidence="14">Bleomycin hydrolase</fullName>
    </submittedName>
</protein>
<dbReference type="CDD" id="cd14769">
    <property type="entry name" value="PE_alpha"/>
    <property type="match status" value="1"/>
</dbReference>
<keyword evidence="10 13" id="KW-0472">Membrane</keyword>
<keyword evidence="14" id="KW-0378">Hydrolase</keyword>
<evidence type="ECO:0000256" key="3">
    <source>
        <dbReference type="ARBA" id="ARBA00022448"/>
    </source>
</evidence>
<comment type="subcellular location">
    <subcellularLocation>
        <location evidence="1 13">Cellular thylakoid membrane</location>
        <topology evidence="1 13">Peripheral membrane protein</topology>
        <orientation evidence="1 13">Cytoplasmic side</orientation>
    </subcellularLocation>
</comment>
<dbReference type="SUPFAM" id="SSF46458">
    <property type="entry name" value="Globin-like"/>
    <property type="match status" value="1"/>
</dbReference>
<gene>
    <name evidence="14" type="ORF">ERJ68_07505</name>
</gene>
<evidence type="ECO:0000256" key="1">
    <source>
        <dbReference type="ARBA" id="ARBA00004445"/>
    </source>
</evidence>
<dbReference type="InterPro" id="IPR038719">
    <property type="entry name" value="Phycobilisome_asu/bsu_sf"/>
</dbReference>
<reference evidence="14 15" key="1">
    <citation type="journal article" date="2019" name="mSystems">
        <title>Life at home and on the roam: Genomic adaptions reflect the dual lifestyle of an intracellular, facultative symbiont.</title>
        <authorList>
            <person name="Burgsdorf I."/>
        </authorList>
    </citation>
    <scope>NUCLEOTIDE SEQUENCE [LARGE SCALE GENOMIC DNA]</scope>
    <source>
        <strain evidence="14">277cI</strain>
    </source>
</reference>
<evidence type="ECO:0000313" key="15">
    <source>
        <dbReference type="Proteomes" id="UP000315454"/>
    </source>
</evidence>
<keyword evidence="8 13" id="KW-0157">Chromophore</keyword>
<dbReference type="PANTHER" id="PTHR34011:SF4">
    <property type="entry name" value="C-PHYCOCYANIN ALPHA SUBUNIT"/>
    <property type="match status" value="1"/>
</dbReference>
<organism evidence="14 15">
    <name type="scientific">Aphanocapsa feldmannii 277cI</name>
    <dbReference type="NCBI Taxonomy" id="2507554"/>
    <lineage>
        <taxon>Bacteria</taxon>
        <taxon>Bacillati</taxon>
        <taxon>Cyanobacteriota</taxon>
        <taxon>Cyanophyceae</taxon>
        <taxon>Oscillatoriophycideae</taxon>
        <taxon>Chroococcales</taxon>
        <taxon>Microcystaceae</taxon>
        <taxon>Aphanocapsa</taxon>
    </lineage>
</organism>
<evidence type="ECO:0000256" key="4">
    <source>
        <dbReference type="ARBA" id="ARBA00022531"/>
    </source>
</evidence>
<keyword evidence="5" id="KW-0042">Antenna complex</keyword>
<evidence type="ECO:0000256" key="9">
    <source>
        <dbReference type="ARBA" id="ARBA00023078"/>
    </source>
</evidence>
<evidence type="ECO:0000256" key="8">
    <source>
        <dbReference type="ARBA" id="ARBA00022991"/>
    </source>
</evidence>
<evidence type="ECO:0000256" key="2">
    <source>
        <dbReference type="ARBA" id="ARBA00008182"/>
    </source>
</evidence>
<keyword evidence="3 13" id="KW-0813">Transport</keyword>
<dbReference type="AlphaFoldDB" id="A0A524RSA0"/>
<dbReference type="PANTHER" id="PTHR34011">
    <property type="entry name" value="PHYCOBILISOME 32.1 KDA LINKER POLYPEPTIDE, PHYCOCYANIN-ASSOCIATED, ROD 2-RELATED"/>
    <property type="match status" value="1"/>
</dbReference>
<keyword evidence="7 13" id="KW-0249">Electron transport</keyword>
<comment type="similarity">
    <text evidence="2 13">Belongs to the phycobiliprotein family.</text>
</comment>
<feature type="binding site" description="covalent" evidence="12">
    <location>
        <position position="82"/>
    </location>
    <ligand>
        <name>(2R,3E)-phycocyanobilin</name>
        <dbReference type="ChEBI" id="CHEBI:85275"/>
        <label>2</label>
    </ligand>
</feature>
<evidence type="ECO:0000256" key="6">
    <source>
        <dbReference type="ARBA" id="ARBA00022738"/>
    </source>
</evidence>
<sequence>MKSVVTTVVTSADASGRMPSQSDLESVQGSIQRAQARLEAADKITSGFDAIVREAGDACFSKYPYLRQAGEAGDNQGKVDKCYRDVGHYMRLINYCLVVGGTGPLDEWGIAGAREVYRTLNIPTAPYVAAFAQARDRGCAPRDMSAEALKEYKALLSYVIESHTPSRRGASVSRFFHGLRMVCVP</sequence>
<dbReference type="GO" id="GO:0031676">
    <property type="term" value="C:plasma membrane-derived thylakoid membrane"/>
    <property type="evidence" value="ECO:0007669"/>
    <property type="project" value="UniProtKB-SubCell"/>
</dbReference>
<dbReference type="InterPro" id="IPR012128">
    <property type="entry name" value="Phycobilisome_asu/bsu"/>
</dbReference>
<dbReference type="GO" id="GO:0015979">
    <property type="term" value="P:photosynthesis"/>
    <property type="evidence" value="ECO:0007669"/>
    <property type="project" value="UniProtKB-KW"/>
</dbReference>
<keyword evidence="11 13" id="KW-0089">Bile pigment</keyword>
<evidence type="ECO:0000256" key="11">
    <source>
        <dbReference type="ARBA" id="ARBA00023307"/>
    </source>
</evidence>
<evidence type="ECO:0000256" key="12">
    <source>
        <dbReference type="PIRSR" id="PIRSR000081-1"/>
    </source>
</evidence>
<evidence type="ECO:0000256" key="13">
    <source>
        <dbReference type="RuleBase" id="RU004438"/>
    </source>
</evidence>
<dbReference type="Proteomes" id="UP000315454">
    <property type="component" value="Unassembled WGS sequence"/>
</dbReference>
<dbReference type="PIRSF" id="PIRSF000081">
    <property type="entry name" value="Phycocyanin"/>
    <property type="match status" value="1"/>
</dbReference>
<keyword evidence="6 13" id="KW-0605">Phycobilisome</keyword>
<keyword evidence="4 13" id="KW-0602">Photosynthesis</keyword>
<dbReference type="Gene3D" id="1.10.490.20">
    <property type="entry name" value="Phycocyanins"/>
    <property type="match status" value="1"/>
</dbReference>
<proteinExistence type="inferred from homology"/>
<evidence type="ECO:0000256" key="5">
    <source>
        <dbReference type="ARBA" id="ARBA00022549"/>
    </source>
</evidence>